<dbReference type="InterPro" id="IPR007138">
    <property type="entry name" value="ABM_dom"/>
</dbReference>
<dbReference type="Gene3D" id="3.30.70.100">
    <property type="match status" value="1"/>
</dbReference>
<dbReference type="RefSeq" id="WP_109672648.1">
    <property type="nucleotide sequence ID" value="NZ_QGDT01000001.1"/>
</dbReference>
<evidence type="ECO:0000313" key="3">
    <source>
        <dbReference type="Proteomes" id="UP000245880"/>
    </source>
</evidence>
<proteinExistence type="predicted"/>
<gene>
    <name evidence="2" type="ORF">CLV98_101615</name>
</gene>
<keyword evidence="2" id="KW-0560">Oxidoreductase</keyword>
<dbReference type="PROSITE" id="PS51725">
    <property type="entry name" value="ABM"/>
    <property type="match status" value="1"/>
</dbReference>
<evidence type="ECO:0000259" key="1">
    <source>
        <dbReference type="PROSITE" id="PS51725"/>
    </source>
</evidence>
<organism evidence="2 3">
    <name type="scientific">Dyadobacter jejuensis</name>
    <dbReference type="NCBI Taxonomy" id="1082580"/>
    <lineage>
        <taxon>Bacteria</taxon>
        <taxon>Pseudomonadati</taxon>
        <taxon>Bacteroidota</taxon>
        <taxon>Cytophagia</taxon>
        <taxon>Cytophagales</taxon>
        <taxon>Spirosomataceae</taxon>
        <taxon>Dyadobacter</taxon>
    </lineage>
</organism>
<dbReference type="GO" id="GO:0004497">
    <property type="term" value="F:monooxygenase activity"/>
    <property type="evidence" value="ECO:0007669"/>
    <property type="project" value="UniProtKB-KW"/>
</dbReference>
<feature type="domain" description="ABM" evidence="1">
    <location>
        <begin position="2"/>
        <end position="92"/>
    </location>
</feature>
<dbReference type="Proteomes" id="UP000245880">
    <property type="component" value="Unassembled WGS sequence"/>
</dbReference>
<dbReference type="SUPFAM" id="SSF54909">
    <property type="entry name" value="Dimeric alpha+beta barrel"/>
    <property type="match status" value="1"/>
</dbReference>
<name>A0A316ASK4_9BACT</name>
<accession>A0A316ASK4</accession>
<dbReference type="EMBL" id="QGDT01000001">
    <property type="protein sequence ID" value="PWJ60431.1"/>
    <property type="molecule type" value="Genomic_DNA"/>
</dbReference>
<dbReference type="AlphaFoldDB" id="A0A316ASK4"/>
<dbReference type="Pfam" id="PF03992">
    <property type="entry name" value="ABM"/>
    <property type="match status" value="1"/>
</dbReference>
<reference evidence="2 3" key="1">
    <citation type="submission" date="2018-03" db="EMBL/GenBank/DDBJ databases">
        <title>Genomic Encyclopedia of Archaeal and Bacterial Type Strains, Phase II (KMG-II): from individual species to whole genera.</title>
        <authorList>
            <person name="Goeker M."/>
        </authorList>
    </citation>
    <scope>NUCLEOTIDE SEQUENCE [LARGE SCALE GENOMIC DNA]</scope>
    <source>
        <strain evidence="2 3">DSM 100346</strain>
    </source>
</reference>
<sequence length="94" mass="11124">MLIRIVRMYFRPEEVEAFKRLFEASRTTIASTPGCLHLALWQDLHDPSIMVTYSHWDTEASLDAYRHSPFFEQVWGDTKRLFRDKPMAFSVKEA</sequence>
<keyword evidence="3" id="KW-1185">Reference proteome</keyword>
<comment type="caution">
    <text evidence="2">The sequence shown here is derived from an EMBL/GenBank/DDBJ whole genome shotgun (WGS) entry which is preliminary data.</text>
</comment>
<evidence type="ECO:0000313" key="2">
    <source>
        <dbReference type="EMBL" id="PWJ60431.1"/>
    </source>
</evidence>
<dbReference type="InterPro" id="IPR011008">
    <property type="entry name" value="Dimeric_a/b-barrel"/>
</dbReference>
<keyword evidence="2" id="KW-0503">Monooxygenase</keyword>
<protein>
    <submittedName>
        <fullName evidence="2">Quinol monooxygenase YgiN</fullName>
    </submittedName>
</protein>
<dbReference type="OrthoDB" id="1120859at2"/>